<dbReference type="OrthoDB" id="277009at2"/>
<gene>
    <name evidence="2" type="ORF">HG15A2_12610</name>
</gene>
<reference evidence="2 3" key="1">
    <citation type="submission" date="2019-02" db="EMBL/GenBank/DDBJ databases">
        <title>Deep-cultivation of Planctomycetes and their phenomic and genomic characterization uncovers novel biology.</title>
        <authorList>
            <person name="Wiegand S."/>
            <person name="Jogler M."/>
            <person name="Boedeker C."/>
            <person name="Pinto D."/>
            <person name="Vollmers J."/>
            <person name="Rivas-Marin E."/>
            <person name="Kohn T."/>
            <person name="Peeters S.H."/>
            <person name="Heuer A."/>
            <person name="Rast P."/>
            <person name="Oberbeckmann S."/>
            <person name="Bunk B."/>
            <person name="Jeske O."/>
            <person name="Meyerdierks A."/>
            <person name="Storesund J.E."/>
            <person name="Kallscheuer N."/>
            <person name="Luecker S."/>
            <person name="Lage O.M."/>
            <person name="Pohl T."/>
            <person name="Merkel B.J."/>
            <person name="Hornburger P."/>
            <person name="Mueller R.-W."/>
            <person name="Bruemmer F."/>
            <person name="Labrenz M."/>
            <person name="Spormann A.M."/>
            <person name="Op den Camp H."/>
            <person name="Overmann J."/>
            <person name="Amann R."/>
            <person name="Jetten M.S.M."/>
            <person name="Mascher T."/>
            <person name="Medema M.H."/>
            <person name="Devos D.P."/>
            <person name="Kaster A.-K."/>
            <person name="Ovreas L."/>
            <person name="Rohde M."/>
            <person name="Galperin M.Y."/>
            <person name="Jogler C."/>
        </authorList>
    </citation>
    <scope>NUCLEOTIDE SEQUENCE [LARGE SCALE GENOMIC DNA]</scope>
    <source>
        <strain evidence="2 3">HG15A2</strain>
    </source>
</reference>
<keyword evidence="3" id="KW-1185">Reference proteome</keyword>
<dbReference type="GO" id="GO:0004803">
    <property type="term" value="F:transposase activity"/>
    <property type="evidence" value="ECO:0007669"/>
    <property type="project" value="InterPro"/>
</dbReference>
<dbReference type="GO" id="GO:0043565">
    <property type="term" value="F:sequence-specific DNA binding"/>
    <property type="evidence" value="ECO:0007669"/>
    <property type="project" value="TreeGrafter"/>
</dbReference>
<name>A0A517MSX3_9BACT</name>
<evidence type="ECO:0000313" key="2">
    <source>
        <dbReference type="EMBL" id="QDS97991.1"/>
    </source>
</evidence>
<dbReference type="InterPro" id="IPR036515">
    <property type="entry name" value="Transposase_17_sf"/>
</dbReference>
<accession>A0A517MSX3</accession>
<evidence type="ECO:0000259" key="1">
    <source>
        <dbReference type="SMART" id="SM01321"/>
    </source>
</evidence>
<dbReference type="InterPro" id="IPR002686">
    <property type="entry name" value="Transposase_17"/>
</dbReference>
<feature type="domain" description="Transposase IS200-like" evidence="1">
    <location>
        <begin position="8"/>
        <end position="136"/>
    </location>
</feature>
<dbReference type="SUPFAM" id="SSF143422">
    <property type="entry name" value="Transposase IS200-like"/>
    <property type="match status" value="1"/>
</dbReference>
<sequence length="182" mass="21533">MGDYLRNYSGQTYFFTVVTQQRKPILTTDLGRACLRTAIQYVRQELPFEVVAFVLLPDHLHTVWQLPDGDVDYSQRWQRIKAKFTTLWREQGGPLGARSESRQKRGEQAVWQRRFFEHTCDDDTDLKRCVDYAHVNPLKHGLVERVVDWPWSSFHRFVAAGEYSTDWGSADVWYGDEFKYFE</sequence>
<dbReference type="RefSeq" id="WP_145058815.1">
    <property type="nucleotide sequence ID" value="NZ_CP036263.1"/>
</dbReference>
<proteinExistence type="predicted"/>
<dbReference type="PANTHER" id="PTHR36966:SF1">
    <property type="entry name" value="REP-ASSOCIATED TYROSINE TRANSPOSASE"/>
    <property type="match status" value="1"/>
</dbReference>
<dbReference type="EMBL" id="CP036263">
    <property type="protein sequence ID" value="QDS97991.1"/>
    <property type="molecule type" value="Genomic_DNA"/>
</dbReference>
<dbReference type="Gene3D" id="3.30.70.1290">
    <property type="entry name" value="Transposase IS200-like"/>
    <property type="match status" value="1"/>
</dbReference>
<dbReference type="InterPro" id="IPR052715">
    <property type="entry name" value="RAYT_transposase"/>
</dbReference>
<dbReference type="NCBIfam" id="NF047646">
    <property type="entry name" value="REP_Tyr_transpos"/>
    <property type="match status" value="1"/>
</dbReference>
<dbReference type="KEGG" id="amob:HG15A2_12610"/>
<organism evidence="2 3">
    <name type="scientific">Adhaeretor mobilis</name>
    <dbReference type="NCBI Taxonomy" id="1930276"/>
    <lineage>
        <taxon>Bacteria</taxon>
        <taxon>Pseudomonadati</taxon>
        <taxon>Planctomycetota</taxon>
        <taxon>Planctomycetia</taxon>
        <taxon>Pirellulales</taxon>
        <taxon>Lacipirellulaceae</taxon>
        <taxon>Adhaeretor</taxon>
    </lineage>
</organism>
<dbReference type="GO" id="GO:0006313">
    <property type="term" value="P:DNA transposition"/>
    <property type="evidence" value="ECO:0007669"/>
    <property type="project" value="InterPro"/>
</dbReference>
<dbReference type="SMART" id="SM01321">
    <property type="entry name" value="Y1_Tnp"/>
    <property type="match status" value="1"/>
</dbReference>
<protein>
    <submittedName>
        <fullName evidence="2">Transposase IS200 like protein</fullName>
    </submittedName>
</protein>
<dbReference type="Pfam" id="PF01797">
    <property type="entry name" value="Y1_Tnp"/>
    <property type="match status" value="1"/>
</dbReference>
<dbReference type="Proteomes" id="UP000319852">
    <property type="component" value="Chromosome"/>
</dbReference>
<dbReference type="AlphaFoldDB" id="A0A517MSX3"/>
<evidence type="ECO:0000313" key="3">
    <source>
        <dbReference type="Proteomes" id="UP000319852"/>
    </source>
</evidence>
<dbReference type="PANTHER" id="PTHR36966">
    <property type="entry name" value="REP-ASSOCIATED TYROSINE TRANSPOSASE"/>
    <property type="match status" value="1"/>
</dbReference>